<dbReference type="Pfam" id="PF00501">
    <property type="entry name" value="AMP-binding"/>
    <property type="match status" value="1"/>
</dbReference>
<accession>A0A6L6WX93</accession>
<name>A0A6L6WX93_9ACTN</name>
<dbReference type="InterPro" id="IPR050237">
    <property type="entry name" value="ATP-dep_AMP-bd_enzyme"/>
</dbReference>
<feature type="domain" description="AMP-dependent synthetase/ligase" evidence="1">
    <location>
        <begin position="45"/>
        <end position="383"/>
    </location>
</feature>
<comment type="caution">
    <text evidence="2">The sequence shown here is derived from an EMBL/GenBank/DDBJ whole genome shotgun (WGS) entry which is preliminary data.</text>
</comment>
<evidence type="ECO:0000313" key="3">
    <source>
        <dbReference type="Proteomes" id="UP000483802"/>
    </source>
</evidence>
<dbReference type="InterPro" id="IPR020845">
    <property type="entry name" value="AMP-binding_CS"/>
</dbReference>
<dbReference type="SUPFAM" id="SSF56801">
    <property type="entry name" value="Acetyl-CoA synthetase-like"/>
    <property type="match status" value="1"/>
</dbReference>
<dbReference type="PROSITE" id="PS00455">
    <property type="entry name" value="AMP_BINDING"/>
    <property type="match status" value="1"/>
</dbReference>
<reference evidence="2 3" key="1">
    <citation type="submission" date="2019-11" db="EMBL/GenBank/DDBJ databases">
        <title>Streptomyces typhae sp. nov., a novel endophytic actinomycete isolated from the root of cattail pollen (Typha angustifolia L.).</title>
        <authorList>
            <person name="Peng C."/>
        </authorList>
    </citation>
    <scope>NUCLEOTIDE SEQUENCE [LARGE SCALE GENOMIC DNA]</scope>
    <source>
        <strain evidence="3">p1417</strain>
    </source>
</reference>
<proteinExistence type="predicted"/>
<gene>
    <name evidence="2" type="ORF">GPA10_12125</name>
</gene>
<protein>
    <submittedName>
        <fullName evidence="2">AMP-binding protein</fullName>
    </submittedName>
</protein>
<keyword evidence="3" id="KW-1185">Reference proteome</keyword>
<dbReference type="AlphaFoldDB" id="A0A6L6WX93"/>
<dbReference type="InterPro" id="IPR042099">
    <property type="entry name" value="ANL_N_sf"/>
</dbReference>
<evidence type="ECO:0000313" key="2">
    <source>
        <dbReference type="EMBL" id="MVO85481.1"/>
    </source>
</evidence>
<dbReference type="Proteomes" id="UP000483802">
    <property type="component" value="Unassembled WGS sequence"/>
</dbReference>
<dbReference type="PANTHER" id="PTHR43767">
    <property type="entry name" value="LONG-CHAIN-FATTY-ACID--COA LIGASE"/>
    <property type="match status" value="1"/>
</dbReference>
<dbReference type="InterPro" id="IPR000873">
    <property type="entry name" value="AMP-dep_synth/lig_dom"/>
</dbReference>
<sequence>MTEEDAVLPSADLGLLPGIAAEDHGGVTLCADTPWISACRSPETVGDFAAVVADYADRLWGAGVRPGAVVALVKSNHFDIQAIQCAVARIGALPALLSVTMEPADLVYCLKELQRPYLLIDTDGAAVLRPWQGQWGEVAARVLALTPEAAVAGAVELGESAPHRITRRSGSDRTLITHSSGTTGKPKLLVHTVDSLYAHVAPQIGVVQSLGSAGISAKCLSFVHVRMSSGLLTVLNTGLPFLGITSPDLPSVREALLRYRPEALEAQPNMFLRWEALARETPSPFSTVERYISSFDAIHPRTLRTLLEASDRPDPTFIQAYGQTETGPVTILMTTRSDLHERGRLNSRDVGTAFPGMEIRVVDDAGSPLPAGAPGHIEVRTPARAESMIGRAPLPGRETWWPMGDIGALGADGHVELLDRHVDQVLGVPSTLRAEDVLLDELPELAEVVIVSVEGTVTAVAATTDGKPVDEGRWQQARDAAELPRNTRVEYRPWDDFPLTGTMKVRRHRLLPHGAPG</sequence>
<organism evidence="2 3">
    <name type="scientific">Streptomyces typhae</name>
    <dbReference type="NCBI Taxonomy" id="2681492"/>
    <lineage>
        <taxon>Bacteria</taxon>
        <taxon>Bacillati</taxon>
        <taxon>Actinomycetota</taxon>
        <taxon>Actinomycetes</taxon>
        <taxon>Kitasatosporales</taxon>
        <taxon>Streptomycetaceae</taxon>
        <taxon>Streptomyces</taxon>
    </lineage>
</organism>
<dbReference type="PANTHER" id="PTHR43767:SF1">
    <property type="entry name" value="NONRIBOSOMAL PEPTIDE SYNTHASE PES1 (EUROFUNG)-RELATED"/>
    <property type="match status" value="1"/>
</dbReference>
<evidence type="ECO:0000259" key="1">
    <source>
        <dbReference type="Pfam" id="PF00501"/>
    </source>
</evidence>
<dbReference type="Gene3D" id="3.40.50.12780">
    <property type="entry name" value="N-terminal domain of ligase-like"/>
    <property type="match status" value="1"/>
</dbReference>
<dbReference type="EMBL" id="WPNZ01000005">
    <property type="protein sequence ID" value="MVO85481.1"/>
    <property type="molecule type" value="Genomic_DNA"/>
</dbReference>